<dbReference type="InterPro" id="IPR008969">
    <property type="entry name" value="CarboxyPept-like_regulatory"/>
</dbReference>
<dbReference type="InterPro" id="IPR039426">
    <property type="entry name" value="TonB-dep_rcpt-like"/>
</dbReference>
<dbReference type="Proteomes" id="UP001207408">
    <property type="component" value="Unassembled WGS sequence"/>
</dbReference>
<dbReference type="InterPro" id="IPR012910">
    <property type="entry name" value="Plug_dom"/>
</dbReference>
<feature type="region of interest" description="Disordered" evidence="2">
    <location>
        <begin position="1005"/>
        <end position="1028"/>
    </location>
</feature>
<evidence type="ECO:0000313" key="5">
    <source>
        <dbReference type="Proteomes" id="UP001207408"/>
    </source>
</evidence>
<dbReference type="InterPro" id="IPR037066">
    <property type="entry name" value="Plug_dom_sf"/>
</dbReference>
<comment type="caution">
    <text evidence="4">The sequence shown here is derived from an EMBL/GenBank/DDBJ whole genome shotgun (WGS) entry which is preliminary data.</text>
</comment>
<keyword evidence="1" id="KW-0998">Cell outer membrane</keyword>
<dbReference type="InterPro" id="IPR023997">
    <property type="entry name" value="TonB-dep_OMP_SusC/RagA_CS"/>
</dbReference>
<dbReference type="SUPFAM" id="SSF49464">
    <property type="entry name" value="Carboxypeptidase regulatory domain-like"/>
    <property type="match status" value="1"/>
</dbReference>
<accession>A0AAE3MGX2</accession>
<dbReference type="RefSeq" id="WP_301201921.1">
    <property type="nucleotide sequence ID" value="NZ_JAPDPI010000048.1"/>
</dbReference>
<dbReference type="Gene3D" id="2.170.130.10">
    <property type="entry name" value="TonB-dependent receptor, plug domain"/>
    <property type="match status" value="1"/>
</dbReference>
<keyword evidence="4" id="KW-0675">Receptor</keyword>
<dbReference type="Pfam" id="PF07715">
    <property type="entry name" value="Plug"/>
    <property type="match status" value="1"/>
</dbReference>
<evidence type="ECO:0000313" key="4">
    <source>
        <dbReference type="EMBL" id="MCW3807506.1"/>
    </source>
</evidence>
<evidence type="ECO:0000256" key="2">
    <source>
        <dbReference type="SAM" id="MobiDB-lite"/>
    </source>
</evidence>
<keyword evidence="1" id="KW-0472">Membrane</keyword>
<dbReference type="Gene3D" id="2.60.40.1120">
    <property type="entry name" value="Carboxypeptidase-like, regulatory domain"/>
    <property type="match status" value="1"/>
</dbReference>
<name>A0AAE3MGX2_9BACT</name>
<comment type="similarity">
    <text evidence="1">Belongs to the TonB-dependent receptor family.</text>
</comment>
<dbReference type="SUPFAM" id="SSF56935">
    <property type="entry name" value="Porins"/>
    <property type="match status" value="1"/>
</dbReference>
<dbReference type="GO" id="GO:0009279">
    <property type="term" value="C:cell outer membrane"/>
    <property type="evidence" value="ECO:0007669"/>
    <property type="project" value="UniProtKB-SubCell"/>
</dbReference>
<dbReference type="InterPro" id="IPR023996">
    <property type="entry name" value="TonB-dep_OMP_SusC/RagA"/>
</dbReference>
<gene>
    <name evidence="4" type="ORF">OM074_17900</name>
</gene>
<dbReference type="EMBL" id="JAPDPI010000048">
    <property type="protein sequence ID" value="MCW3807506.1"/>
    <property type="molecule type" value="Genomic_DNA"/>
</dbReference>
<keyword evidence="1" id="KW-0813">Transport</keyword>
<organism evidence="4 5">
    <name type="scientific">Plebeiibacterium marinum</name>
    <dbReference type="NCBI Taxonomy" id="2992111"/>
    <lineage>
        <taxon>Bacteria</taxon>
        <taxon>Pseudomonadati</taxon>
        <taxon>Bacteroidota</taxon>
        <taxon>Bacteroidia</taxon>
        <taxon>Marinilabiliales</taxon>
        <taxon>Marinilabiliaceae</taxon>
        <taxon>Plebeiibacterium</taxon>
    </lineage>
</organism>
<evidence type="ECO:0000256" key="1">
    <source>
        <dbReference type="PROSITE-ProRule" id="PRU01360"/>
    </source>
</evidence>
<dbReference type="PROSITE" id="PS52016">
    <property type="entry name" value="TONB_DEPENDENT_REC_3"/>
    <property type="match status" value="1"/>
</dbReference>
<keyword evidence="1" id="KW-1134">Transmembrane beta strand</keyword>
<evidence type="ECO:0000259" key="3">
    <source>
        <dbReference type="Pfam" id="PF07715"/>
    </source>
</evidence>
<keyword evidence="1" id="KW-0812">Transmembrane</keyword>
<dbReference type="NCBIfam" id="TIGR04056">
    <property type="entry name" value="OMP_RagA_SusC"/>
    <property type="match status" value="1"/>
</dbReference>
<comment type="subcellular location">
    <subcellularLocation>
        <location evidence="1">Cell outer membrane</location>
        <topology evidence="1">Multi-pass membrane protein</topology>
    </subcellularLocation>
</comment>
<dbReference type="Pfam" id="PF13715">
    <property type="entry name" value="CarbopepD_reg_2"/>
    <property type="match status" value="1"/>
</dbReference>
<reference evidence="4" key="1">
    <citation type="submission" date="2022-10" db="EMBL/GenBank/DDBJ databases">
        <authorList>
            <person name="Yu W.X."/>
        </authorList>
    </citation>
    <scope>NUCLEOTIDE SEQUENCE</scope>
    <source>
        <strain evidence="4">D04</strain>
    </source>
</reference>
<sequence length="1115" mass="124117">MKKKLMFNINQARGAWLRCWRIMKLSTFLLLFTFLQVSATVYSQDTVLTLKLSNTTLKDVLYEIEQRTEYTFMYNDTKIDVSQYVSVDFEEKKVSEILDILLDEEKIEYKMIKNQIILTSLVDQEVGSLQIERDISGTVVDPSGVPMPGVSVLIKGTSTGTITNMDGKFYLAGVVAQDILVFSFIGMTNKEIVVGENNVLNITLTEDVIGLEEVVAVGYGMLRKSDLTGAVATIETDELNSLPVPSVGNALQGKATGVQVIDNGTPGSDPTFRIRGLGTINNNNPLLVIDGIPTNDGLNQLNANDIESIQILKDASSTAIYGSRGANGVVIITTKKGKGGKGRVEFNAYYGIQQATNLVDVLNATQFAALHNEMMANAGRTQNPAFADPASLGKGTDWVDELFETAPMQNYSMSYSGGNEKTTYYVSGNIFKQEGIISNTGFDKYTMKFNVESQVLKNLKFGNNITMNHDKKYSGDYSVRNTLLALPTLPVYNSDGSYAGPQERPEWDGDIINPVGKSELVDNTTKGYNLLGSVYAELEIVKGLKLKSLAGLKANFWFSRTWSPKYDWDPTPQELSYLSESSNRNINWNWDNTLTYTKSFDQHDLTVMVGTSAQESEWQGMNGSIQEFASDLTQQLDNGTKQADIGGNSNGWSMMSYMGRINYTFNDKYLVTATVRRDGSSRFGEDSRWGTFPSASLAWRVSEEGFFENVDFVDNLKLRAGYGATGNQEIGLYEYASVLNTNVYVFNDALVSTVVPHKMPNPNLHWESQNMANVGIDATLFNQRFDVTIDGYYKVTEDMLVPMSVPISTGYSDIDVPRVNAGEIINKGFEISVTSHNTTGEFKWDTDVNFSLNRNEVKELNDSIPMTVGSIGLNQNLARLATGHSMNVFYGYVTDGIFQNQAEVDNHAVQVPGNDPYNRTSAGDIRFKDLNSDGIINADDRTYIGNPNPDFIFSMNNRFEYKGFDLNIFLQGVYGNDIYNANRIYNEGMAVAYNQSSETLKRWTGEGTSNTMPRAVFNDPNQNSRPSDRYIEDGSYLRIKNVTLGYNLPKRWFERYHISSARLYVSGTNLYTFSNYKGFDPEVSVSEYNGYQSQGIDNSVYPVTRTISVGANITF</sequence>
<dbReference type="AlphaFoldDB" id="A0AAE3MGX2"/>
<keyword evidence="5" id="KW-1185">Reference proteome</keyword>
<proteinExistence type="inferred from homology"/>
<feature type="domain" description="TonB-dependent receptor plug" evidence="3">
    <location>
        <begin position="224"/>
        <end position="329"/>
    </location>
</feature>
<protein>
    <submittedName>
        <fullName evidence="4">TonB-dependent receptor</fullName>
    </submittedName>
</protein>
<dbReference type="NCBIfam" id="TIGR04057">
    <property type="entry name" value="SusC_RagA_signa"/>
    <property type="match status" value="1"/>
</dbReference>